<dbReference type="Proteomes" id="UP001164539">
    <property type="component" value="Chromosome 7"/>
</dbReference>
<proteinExistence type="predicted"/>
<gene>
    <name evidence="1" type="ORF">OWV82_014067</name>
</gene>
<keyword evidence="2" id="KW-1185">Reference proteome</keyword>
<sequence length="1907" mass="216604">MAETVNNNQLDMEQILTEAQHRWLHPPEIWEILRNYEKFCLSPEPPNRPPSGSLFLFDRKVLRYFRRDGHNWRKKKDGKTVKEAHETIKAGSVTVSHCYYAQGEENENFWRCSYWMAEEELSRIVLVHYLEVKGNRRNANCIKMAKGTAPYFHETKEITPNSKVDSYQEPLQTTDTTFFNSAQTSKYQDHESDNYQGKFSFVPGAEFTSPAQADKHIGANDARLTHDCSENLDFPSWEDVLEGYALGVGSQPIPSISSYQPDNLGNVAKQGHEILGDFTNSFGKQECGSLPLIQGEWQKGAKIDSFSQCLSKEVDEESNMQSSSDSYWETVKRENWVHDSSEISFSQWVSKEVGVKESNMESSFYGYWKTVKRENWIDDSSNSAEAHLNSCLLGPSLTQNQLYSIIDFSPNWAFVGSEIKVLITGRFLMSQQEAENCKWACMFGEVEVPAEIVAAGVLRCQTPSQNVGRVPFYITCSNRLACSEVREFEYLANHVKDVDTADNNSDVTVESLRMRFGKLLCLSSLSTPNCDPSYLSDISQLKSRISSLLNEESDDWDQILKLTSVEKFSSEEVQDKLLQKLLKEKLHVWLLQKVAEGGKGPRVLDQDGQGVLHFAAALGYYWAIAPTVVAGVNINFRDVNGWTALHWAAYCGREHTVASLISLGAAPGALSDPTPKYPLGRTPADLAASIGHKGLAGFLSESDLSSRLSAIILNKQDSDAAEIDGAKVVQTVSQRPPSPISHEDLLYKRKNSLAAVCNAAEAAAPIREVFQVQLFQKEQLKEYGDHTFRISNEHALSLLAVKSHEAGDHDDPVHAAAIQIQNKFRSWKGRKVFLLLRQQIIKIQAHVRGHQVRKNYRKIVWSVGIVEKVISRWRQKGSGLRGLKSEALTEGGSSMLDASSKEDDFDFLKEGRKQMEERLQKALARVKSMVQYPEARGQYRRLLNVVSEIQETKALVQNNSEETVDFDEDLIDIAAQPDDDIFIPLKRHNPQSKEDFMEECAQGVGSQPFHPPSSSTQPDTCKQGHDMLGKLYTNSFSIQEEFGNHLQIQGESKGTTSIQSAGVGSESVMDYTNEFTNYEMFKSKQALIQGTREVGRKNGFVIVIKRSDSGDGGQKARITFCCEREGQNRNTGKNKEEKQLRNTSTKKCGCPFKLKGQKLDNDDNWMLKVVCGVHNHPATKPFEGRSYAGRLSKEETSLLIDMSKTMVRPKDILMTLKNRDVNNASTIKQIYNARQRYNKVIGMTERSQMQQLLSKLSEHKYIEGHRSFDNLDVIKDIFWAHPVSIDLLHAFPHILLMDCTYKTNRYNLPLLEIIGVTSTNMTFAIAFSYLEAALEDNYMWALEKLRSIMDDNALPTIILSDKELALMNAIQRVFPTTKHLLGRWHISRNVSINCKKLFAINEIWKRFIMSWNLVVLSSNEDEFGNRLNTLKQEFSGHPQAVEYVTNTWLNNYKERFVSVWTDKIMHFGNLTKHRIGSSHSMVKKQLHHNQGNFETSWEKIHSLLELQHTDIRASFEKSLTVVQDQFKHAEFKELRGFVSVNALHIILSESKRANSIGVDLSTCECIIRRTHGLPCAHEIAKFQRESRPIPLKSIDLYWRKLDLVPIFKNQKAILGYPPVVDLVTKSFDKTDDPTNLGNLKKLIEIADPQFTSLMEPEANKELHGQQNPKVVSRRPIYHVKGKWRSKGKVYRDKTHLSNKFLSSFPASLRSSIHHIEDVAADGNCGFRAIADLMGFGEDGWLQVRMDLLNELKLNLQLYSPLYGMEGTRARIEKLIHALSYFESSPSCERWMIMPDMGHLIASAYNVVLFLLSLQQCLTFLPLRSFPMPIDSRREIAIGFVNNNHFVKVFLVADHPIPPVANNWYKFCHSCAKEWETVYMSRIEDFRKIIGNDVATKEIIDIDSSSFD</sequence>
<comment type="caution">
    <text evidence="1">The sequence shown here is derived from an EMBL/GenBank/DDBJ whole genome shotgun (WGS) entry which is preliminary data.</text>
</comment>
<name>A0ACC1XW48_MELAZ</name>
<accession>A0ACC1XW48</accession>
<protein>
    <submittedName>
        <fullName evidence="1">Calmodulin-binding transcription activator 2</fullName>
    </submittedName>
</protein>
<evidence type="ECO:0000313" key="1">
    <source>
        <dbReference type="EMBL" id="KAJ4715746.1"/>
    </source>
</evidence>
<dbReference type="EMBL" id="CM051400">
    <property type="protein sequence ID" value="KAJ4715746.1"/>
    <property type="molecule type" value="Genomic_DNA"/>
</dbReference>
<reference evidence="1 2" key="1">
    <citation type="journal article" date="2023" name="Science">
        <title>Complex scaffold remodeling in plant triterpene biosynthesis.</title>
        <authorList>
            <person name="De La Pena R."/>
            <person name="Hodgson H."/>
            <person name="Liu J.C."/>
            <person name="Stephenson M.J."/>
            <person name="Martin A.C."/>
            <person name="Owen C."/>
            <person name="Harkess A."/>
            <person name="Leebens-Mack J."/>
            <person name="Jimenez L.E."/>
            <person name="Osbourn A."/>
            <person name="Sattely E.S."/>
        </authorList>
    </citation>
    <scope>NUCLEOTIDE SEQUENCE [LARGE SCALE GENOMIC DNA]</scope>
    <source>
        <strain evidence="2">cv. JPN11</strain>
        <tissue evidence="1">Leaf</tissue>
    </source>
</reference>
<evidence type="ECO:0000313" key="2">
    <source>
        <dbReference type="Proteomes" id="UP001164539"/>
    </source>
</evidence>
<organism evidence="1 2">
    <name type="scientific">Melia azedarach</name>
    <name type="common">Chinaberry tree</name>
    <dbReference type="NCBI Taxonomy" id="155640"/>
    <lineage>
        <taxon>Eukaryota</taxon>
        <taxon>Viridiplantae</taxon>
        <taxon>Streptophyta</taxon>
        <taxon>Embryophyta</taxon>
        <taxon>Tracheophyta</taxon>
        <taxon>Spermatophyta</taxon>
        <taxon>Magnoliopsida</taxon>
        <taxon>eudicotyledons</taxon>
        <taxon>Gunneridae</taxon>
        <taxon>Pentapetalae</taxon>
        <taxon>rosids</taxon>
        <taxon>malvids</taxon>
        <taxon>Sapindales</taxon>
        <taxon>Meliaceae</taxon>
        <taxon>Melia</taxon>
    </lineage>
</organism>